<dbReference type="PRINTS" id="PR00996">
    <property type="entry name" value="CHERMTFRASE"/>
</dbReference>
<dbReference type="Gene3D" id="1.10.287.620">
    <property type="entry name" value="Helix Hairpins"/>
    <property type="match status" value="1"/>
</dbReference>
<evidence type="ECO:0000256" key="2">
    <source>
        <dbReference type="ARBA" id="ARBA00012534"/>
    </source>
</evidence>
<keyword evidence="3" id="KW-0489">Methyltransferase</keyword>
<feature type="domain" description="CheR-type methyltransferase" evidence="8">
    <location>
        <begin position="1"/>
        <end position="269"/>
    </location>
</feature>
<dbReference type="PANTHER" id="PTHR24422">
    <property type="entry name" value="CHEMOTAXIS PROTEIN METHYLTRANSFERASE"/>
    <property type="match status" value="1"/>
</dbReference>
<reference evidence="9 10" key="1">
    <citation type="submission" date="2022-04" db="EMBL/GenBank/DDBJ databases">
        <title>Genome draft of Actinomadura sp. ATCC 31491.</title>
        <authorList>
            <person name="Shi X."/>
            <person name="Du Y."/>
        </authorList>
    </citation>
    <scope>NUCLEOTIDE SEQUENCE [LARGE SCALE GENOMIC DNA]</scope>
    <source>
        <strain evidence="9 10">ATCC 31491</strain>
    </source>
</reference>
<dbReference type="InterPro" id="IPR027417">
    <property type="entry name" value="P-loop_NTPase"/>
</dbReference>
<evidence type="ECO:0000256" key="5">
    <source>
        <dbReference type="ARBA" id="ARBA00022691"/>
    </source>
</evidence>
<evidence type="ECO:0000256" key="4">
    <source>
        <dbReference type="ARBA" id="ARBA00022679"/>
    </source>
</evidence>
<dbReference type="RefSeq" id="WP_242372431.1">
    <property type="nucleotide sequence ID" value="NZ_JAKRKC020000001.1"/>
</dbReference>
<proteinExistence type="predicted"/>
<dbReference type="InterPro" id="IPR036804">
    <property type="entry name" value="CheR_N_sf"/>
</dbReference>
<evidence type="ECO:0000256" key="1">
    <source>
        <dbReference type="ARBA" id="ARBA00001541"/>
    </source>
</evidence>
<dbReference type="Gene3D" id="3.40.50.150">
    <property type="entry name" value="Vaccinia Virus protein VP39"/>
    <property type="match status" value="1"/>
</dbReference>
<dbReference type="InterPro" id="IPR022641">
    <property type="entry name" value="CheR_N"/>
</dbReference>
<dbReference type="Proteomes" id="UP001317259">
    <property type="component" value="Unassembled WGS sequence"/>
</dbReference>
<name>A0ABT0FNF5_9ACTN</name>
<dbReference type="Pfam" id="PF00989">
    <property type="entry name" value="PAS"/>
    <property type="match status" value="1"/>
</dbReference>
<sequence>MTPEEEREFDDLLLLLKETRGFDFTGYKRNTLIRRIARRLEALKLHTYSEYRDHLELQPEEYSRLFDSLLINVTSFFRDAAAWQRLRETVIPALMEHKDTGQPIRVWSAGCATGEEAYTIAMVLAEELGMESFRDRVKIYGTDLDEKALHAARTGVYTDRALADVPLDLRETYFEPVDNGFTFRRDLRRQLIFGRNDLTRDAPISRVDLLLARNTLMYFNTEMQLNIIRRFHFALADPGFLFLGKAEMLLNHSDKFEPVDLRMRLFRKIRPASHNNRATWSVVGTATDLAARLPTLASVALASGPVAQLVLDLSGNLALANSRAEALFNLNPRDVGRPFQDLEVSYRPVELRSVIEQARHDLRTVELQEVTWHRPGMPEDNVFDVSVVPLLASGNLVGISIHFNDVTRYRKLRDELEEANRQLEQAYEELQSLNEELETTNEELQSTNEELETTNEELQSTNEELETMNEELQSTNDELQQINDALTARTIELDEVNTFVSSVVRSLGDAVVVLDDQLRVIVWSPGAEDLWGVRSDEAVGKNLSALDIGLPLDVLSPRLQAALSADGGKPADELEGLVLDAVNRRGRPAALAVQVSHLRAEDGDTHGLIMVMNLIGSDAPTDR</sequence>
<feature type="domain" description="PAS" evidence="7">
    <location>
        <begin position="496"/>
        <end position="553"/>
    </location>
</feature>
<dbReference type="PROSITE" id="PS50123">
    <property type="entry name" value="CHER"/>
    <property type="match status" value="1"/>
</dbReference>
<dbReference type="SUPFAM" id="SSF52540">
    <property type="entry name" value="P-loop containing nucleoside triphosphate hydrolases"/>
    <property type="match status" value="1"/>
</dbReference>
<dbReference type="Gene3D" id="3.30.450.20">
    <property type="entry name" value="PAS domain"/>
    <property type="match status" value="2"/>
</dbReference>
<organism evidence="9 10">
    <name type="scientific">Actinomadura luzonensis</name>
    <dbReference type="NCBI Taxonomy" id="2805427"/>
    <lineage>
        <taxon>Bacteria</taxon>
        <taxon>Bacillati</taxon>
        <taxon>Actinomycetota</taxon>
        <taxon>Actinomycetes</taxon>
        <taxon>Streptosporangiales</taxon>
        <taxon>Thermomonosporaceae</taxon>
        <taxon>Actinomadura</taxon>
    </lineage>
</organism>
<dbReference type="CDD" id="cd00130">
    <property type="entry name" value="PAS"/>
    <property type="match status" value="2"/>
</dbReference>
<dbReference type="SUPFAM" id="SSF53335">
    <property type="entry name" value="S-adenosyl-L-methionine-dependent methyltransferases"/>
    <property type="match status" value="1"/>
</dbReference>
<dbReference type="InterPro" id="IPR022642">
    <property type="entry name" value="CheR_C"/>
</dbReference>
<keyword evidence="4" id="KW-0808">Transferase</keyword>
<protein>
    <recommendedName>
        <fullName evidence="2">protein-glutamate O-methyltransferase</fullName>
        <ecNumber evidence="2">2.1.1.80</ecNumber>
    </recommendedName>
</protein>
<dbReference type="Pfam" id="PF03705">
    <property type="entry name" value="CheR_N"/>
    <property type="match status" value="1"/>
</dbReference>
<dbReference type="SMART" id="SM00138">
    <property type="entry name" value="MeTrc"/>
    <property type="match status" value="1"/>
</dbReference>
<evidence type="ECO:0000313" key="9">
    <source>
        <dbReference type="EMBL" id="MCK2213875.1"/>
    </source>
</evidence>
<dbReference type="InterPro" id="IPR013656">
    <property type="entry name" value="PAS_4"/>
</dbReference>
<evidence type="ECO:0000256" key="3">
    <source>
        <dbReference type="ARBA" id="ARBA00022603"/>
    </source>
</evidence>
<dbReference type="Pfam" id="PF01739">
    <property type="entry name" value="CheR"/>
    <property type="match status" value="1"/>
</dbReference>
<comment type="catalytic activity">
    <reaction evidence="1">
        <text>L-glutamyl-[protein] + S-adenosyl-L-methionine = [protein]-L-glutamate 5-O-methyl ester + S-adenosyl-L-homocysteine</text>
        <dbReference type="Rhea" id="RHEA:24452"/>
        <dbReference type="Rhea" id="RHEA-COMP:10208"/>
        <dbReference type="Rhea" id="RHEA-COMP:10311"/>
        <dbReference type="ChEBI" id="CHEBI:29973"/>
        <dbReference type="ChEBI" id="CHEBI:57856"/>
        <dbReference type="ChEBI" id="CHEBI:59789"/>
        <dbReference type="ChEBI" id="CHEBI:82795"/>
        <dbReference type="EC" id="2.1.1.80"/>
    </reaction>
</comment>
<comment type="caution">
    <text evidence="9">The sequence shown here is derived from an EMBL/GenBank/DDBJ whole genome shotgun (WGS) entry which is preliminary data.</text>
</comment>
<dbReference type="InterPro" id="IPR000780">
    <property type="entry name" value="CheR_MeTrfase"/>
</dbReference>
<keyword evidence="5" id="KW-0949">S-adenosyl-L-methionine</keyword>
<keyword evidence="10" id="KW-1185">Reference proteome</keyword>
<gene>
    <name evidence="9" type="ORF">MF672_008735</name>
</gene>
<dbReference type="InterPro" id="IPR013767">
    <property type="entry name" value="PAS_fold"/>
</dbReference>
<evidence type="ECO:0000256" key="6">
    <source>
        <dbReference type="SAM" id="Coils"/>
    </source>
</evidence>
<dbReference type="SMART" id="SM00091">
    <property type="entry name" value="PAS"/>
    <property type="match status" value="2"/>
</dbReference>
<evidence type="ECO:0000313" key="10">
    <source>
        <dbReference type="Proteomes" id="UP001317259"/>
    </source>
</evidence>
<dbReference type="SUPFAM" id="SSF55785">
    <property type="entry name" value="PYP-like sensor domain (PAS domain)"/>
    <property type="match status" value="2"/>
</dbReference>
<dbReference type="PROSITE" id="PS50112">
    <property type="entry name" value="PAS"/>
    <property type="match status" value="1"/>
</dbReference>
<accession>A0ABT0FNF5</accession>
<keyword evidence="6" id="KW-0175">Coiled coil</keyword>
<dbReference type="EC" id="2.1.1.80" evidence="2"/>
<dbReference type="SUPFAM" id="SSF47757">
    <property type="entry name" value="Chemotaxis receptor methyltransferase CheR, N-terminal domain"/>
    <property type="match status" value="1"/>
</dbReference>
<evidence type="ECO:0000259" key="7">
    <source>
        <dbReference type="PROSITE" id="PS50112"/>
    </source>
</evidence>
<dbReference type="InterPro" id="IPR035965">
    <property type="entry name" value="PAS-like_dom_sf"/>
</dbReference>
<dbReference type="InterPro" id="IPR050903">
    <property type="entry name" value="Bact_Chemotaxis_MeTrfase"/>
</dbReference>
<dbReference type="PANTHER" id="PTHR24422:SF10">
    <property type="entry name" value="CHEMOTAXIS PROTEIN METHYLTRANSFERASE 2"/>
    <property type="match status" value="1"/>
</dbReference>
<dbReference type="EMBL" id="JAKRKC020000001">
    <property type="protein sequence ID" value="MCK2213875.1"/>
    <property type="molecule type" value="Genomic_DNA"/>
</dbReference>
<evidence type="ECO:0000259" key="8">
    <source>
        <dbReference type="PROSITE" id="PS50123"/>
    </source>
</evidence>
<dbReference type="InterPro" id="IPR029063">
    <property type="entry name" value="SAM-dependent_MTases_sf"/>
</dbReference>
<dbReference type="Gene3D" id="1.10.155.10">
    <property type="entry name" value="Chemotaxis receptor methyltransferase CheR, N-terminal domain"/>
    <property type="match status" value="1"/>
</dbReference>
<dbReference type="InterPro" id="IPR000014">
    <property type="entry name" value="PAS"/>
</dbReference>
<dbReference type="Pfam" id="PF08448">
    <property type="entry name" value="PAS_4"/>
    <property type="match status" value="1"/>
</dbReference>
<feature type="coiled-coil region" evidence="6">
    <location>
        <begin position="406"/>
        <end position="489"/>
    </location>
</feature>